<organism evidence="2 3">
    <name type="scientific">Gossypium darwinii</name>
    <name type="common">Darwin's cotton</name>
    <name type="synonym">Gossypium barbadense var. darwinii</name>
    <dbReference type="NCBI Taxonomy" id="34276"/>
    <lineage>
        <taxon>Eukaryota</taxon>
        <taxon>Viridiplantae</taxon>
        <taxon>Streptophyta</taxon>
        <taxon>Embryophyta</taxon>
        <taxon>Tracheophyta</taxon>
        <taxon>Spermatophyta</taxon>
        <taxon>Magnoliopsida</taxon>
        <taxon>eudicotyledons</taxon>
        <taxon>Gunneridae</taxon>
        <taxon>Pentapetalae</taxon>
        <taxon>rosids</taxon>
        <taxon>malvids</taxon>
        <taxon>Malvales</taxon>
        <taxon>Malvaceae</taxon>
        <taxon>Malvoideae</taxon>
        <taxon>Gossypium</taxon>
    </lineage>
</organism>
<evidence type="ECO:0000313" key="3">
    <source>
        <dbReference type="Proteomes" id="UP000323506"/>
    </source>
</evidence>
<keyword evidence="3" id="KW-1185">Reference proteome</keyword>
<reference evidence="2 3" key="1">
    <citation type="submission" date="2019-06" db="EMBL/GenBank/DDBJ databases">
        <title>WGS assembly of Gossypium darwinii.</title>
        <authorList>
            <person name="Chen Z.J."/>
            <person name="Sreedasyam A."/>
            <person name="Ando A."/>
            <person name="Song Q."/>
            <person name="De L."/>
            <person name="Hulse-Kemp A."/>
            <person name="Ding M."/>
            <person name="Ye W."/>
            <person name="Kirkbride R."/>
            <person name="Jenkins J."/>
            <person name="Plott C."/>
            <person name="Lovell J."/>
            <person name="Lin Y.-M."/>
            <person name="Vaughn R."/>
            <person name="Liu B."/>
            <person name="Li W."/>
            <person name="Simpson S."/>
            <person name="Scheffler B."/>
            <person name="Saski C."/>
            <person name="Grover C."/>
            <person name="Hu G."/>
            <person name="Conover J."/>
            <person name="Carlson J."/>
            <person name="Shu S."/>
            <person name="Boston L."/>
            <person name="Williams M."/>
            <person name="Peterson D."/>
            <person name="Mcgee K."/>
            <person name="Jones D."/>
            <person name="Wendel J."/>
            <person name="Stelly D."/>
            <person name="Grimwood J."/>
            <person name="Schmutz J."/>
        </authorList>
    </citation>
    <scope>NUCLEOTIDE SEQUENCE [LARGE SCALE GENOMIC DNA]</scope>
    <source>
        <strain evidence="2">1808015.09</strain>
    </source>
</reference>
<protein>
    <submittedName>
        <fullName evidence="2">Uncharacterized protein</fullName>
    </submittedName>
</protein>
<dbReference type="AlphaFoldDB" id="A0A5D2CS66"/>
<sequence length="115" mass="13851">MNNKGKEKIKRGPRGPYRKSVKKTNTQIEEDLKDVEESNIQTKYGCYSKNSKKLEQLTEESYEDLVRLKKHLDEFHLKTTEEFKRTFYRIKIQDNIQALKDCIQRKITRIKEKKL</sequence>
<evidence type="ECO:0000313" key="2">
    <source>
        <dbReference type="EMBL" id="TYG72411.1"/>
    </source>
</evidence>
<evidence type="ECO:0000256" key="1">
    <source>
        <dbReference type="SAM" id="MobiDB-lite"/>
    </source>
</evidence>
<name>A0A5D2CS66_GOSDA</name>
<dbReference type="Proteomes" id="UP000323506">
    <property type="component" value="Chromosome D04"/>
</dbReference>
<accession>A0A5D2CS66</accession>
<feature type="compositionally biased region" description="Basic residues" evidence="1">
    <location>
        <begin position="7"/>
        <end position="22"/>
    </location>
</feature>
<feature type="region of interest" description="Disordered" evidence="1">
    <location>
        <begin position="1"/>
        <end position="24"/>
    </location>
</feature>
<dbReference type="EMBL" id="CM017704">
    <property type="protein sequence ID" value="TYG72411.1"/>
    <property type="molecule type" value="Genomic_DNA"/>
</dbReference>
<gene>
    <name evidence="2" type="ORF">ES288_D04G018600v1</name>
</gene>
<proteinExistence type="predicted"/>